<dbReference type="InterPro" id="IPR005532">
    <property type="entry name" value="SUMF_dom"/>
</dbReference>
<dbReference type="PANTHER" id="PTHR23150:SF19">
    <property type="entry name" value="FORMYLGLYCINE-GENERATING ENZYME"/>
    <property type="match status" value="1"/>
</dbReference>
<reference evidence="2 3" key="1">
    <citation type="submission" date="2017-11" db="EMBL/GenBank/DDBJ databases">
        <title>Genome sequencing of Fusobacterium periodonticum KCOM 1261.</title>
        <authorList>
            <person name="Kook J.-K."/>
            <person name="Park S.-N."/>
            <person name="Lim Y.K."/>
        </authorList>
    </citation>
    <scope>NUCLEOTIDE SEQUENCE [LARGE SCALE GENOMIC DNA]</scope>
    <source>
        <strain evidence="2 3">KCOM 1261</strain>
    </source>
</reference>
<dbReference type="InterPro" id="IPR051043">
    <property type="entry name" value="Sulfatase_Mod_Factor_Kinase"/>
</dbReference>
<proteinExistence type="predicted"/>
<protein>
    <submittedName>
        <fullName evidence="2">Transcriptional regulator</fullName>
    </submittedName>
</protein>
<dbReference type="GO" id="GO:0120147">
    <property type="term" value="F:formylglycine-generating oxidase activity"/>
    <property type="evidence" value="ECO:0007669"/>
    <property type="project" value="TreeGrafter"/>
</dbReference>
<dbReference type="InterPro" id="IPR016187">
    <property type="entry name" value="CTDL_fold"/>
</dbReference>
<evidence type="ECO:0000313" key="2">
    <source>
        <dbReference type="EMBL" id="ATV58568.1"/>
    </source>
</evidence>
<evidence type="ECO:0000313" key="3">
    <source>
        <dbReference type="Proteomes" id="UP000230056"/>
    </source>
</evidence>
<dbReference type="RefSeq" id="WP_100024264.1">
    <property type="nucleotide sequence ID" value="NZ_CP024699.1"/>
</dbReference>
<dbReference type="Pfam" id="PF03781">
    <property type="entry name" value="FGE-sulfatase"/>
    <property type="match status" value="1"/>
</dbReference>
<dbReference type="EMBL" id="CP024699">
    <property type="protein sequence ID" value="ATV58568.1"/>
    <property type="molecule type" value="Genomic_DNA"/>
</dbReference>
<sequence>MELQKFKNDYMVKVKGGIYKPSFEEIEKIVFDIEVSKYLVTKKMWLDIVGEISLETERNNEPAENITWWKALEFCNKLSEKHGLEPVYDLSKSKQGILAIRELKGKTIKTVDPKMANFKNTEGFRLPTEIEWEWFARGGQVAIEQGTFDYKYSGSDNIDEVAWYAENSNYLIQDVGLKKPNQLGLYDCSGNIWEWCYDTEEMENIKSLHFNFDPSSAYRRIRGGSWLHTAESCATFYRIFETAAYVALNTGFRIVRTI</sequence>
<dbReference type="Gene3D" id="3.90.1580.10">
    <property type="entry name" value="paralog of FGE (formylglycine-generating enzyme)"/>
    <property type="match status" value="1"/>
</dbReference>
<feature type="domain" description="Sulfatase-modifying factor enzyme-like" evidence="1">
    <location>
        <begin position="41"/>
        <end position="256"/>
    </location>
</feature>
<organism evidence="2 3">
    <name type="scientific">Fusobacterium pseudoperiodonticum</name>
    <dbReference type="NCBI Taxonomy" id="2663009"/>
    <lineage>
        <taxon>Bacteria</taxon>
        <taxon>Fusobacteriati</taxon>
        <taxon>Fusobacteriota</taxon>
        <taxon>Fusobacteriia</taxon>
        <taxon>Fusobacteriales</taxon>
        <taxon>Fusobacteriaceae</taxon>
        <taxon>Fusobacterium</taxon>
    </lineage>
</organism>
<dbReference type="Proteomes" id="UP000230056">
    <property type="component" value="Chromosome"/>
</dbReference>
<dbReference type="SUPFAM" id="SSF56436">
    <property type="entry name" value="C-type lectin-like"/>
    <property type="match status" value="1"/>
</dbReference>
<gene>
    <name evidence="2" type="ORF">CTM72_01685</name>
</gene>
<name>A0A2D3NT43_9FUSO</name>
<dbReference type="PANTHER" id="PTHR23150">
    <property type="entry name" value="SULFATASE MODIFYING FACTOR 1, 2"/>
    <property type="match status" value="1"/>
</dbReference>
<dbReference type="AlphaFoldDB" id="A0A2D3NT43"/>
<evidence type="ECO:0000259" key="1">
    <source>
        <dbReference type="Pfam" id="PF03781"/>
    </source>
</evidence>
<dbReference type="InterPro" id="IPR042095">
    <property type="entry name" value="SUMF_sf"/>
</dbReference>
<accession>A0A2D3NT43</accession>